<name>A0ABS4T5X5_9MICC</name>
<sequence length="143" mass="16063">MNLTVADAVQAILEPLEEIFTFDGADTPNVYRRKAAQSLPTDAWGRILPGAILRTRTPVPVSDTALDGKQVLDARVHRFQTLLFADNENHLDEAIDRVAQALTGLQIGQFTLRHATEDDPVQPIHDDPHLDRPYTYFYWSLIG</sequence>
<comment type="caution">
    <text evidence="1">The sequence shown here is derived from an EMBL/GenBank/DDBJ whole genome shotgun (WGS) entry which is preliminary data.</text>
</comment>
<gene>
    <name evidence="1" type="ORF">JOF45_002648</name>
</gene>
<keyword evidence="2" id="KW-1185">Reference proteome</keyword>
<protein>
    <recommendedName>
        <fullName evidence="3">DUF3168 domain-containing protein</fullName>
    </recommendedName>
</protein>
<evidence type="ECO:0000313" key="2">
    <source>
        <dbReference type="Proteomes" id="UP001519331"/>
    </source>
</evidence>
<organism evidence="1 2">
    <name type="scientific">Nesterenkonia lacusekhoensis</name>
    <dbReference type="NCBI Taxonomy" id="150832"/>
    <lineage>
        <taxon>Bacteria</taxon>
        <taxon>Bacillati</taxon>
        <taxon>Actinomycetota</taxon>
        <taxon>Actinomycetes</taxon>
        <taxon>Micrococcales</taxon>
        <taxon>Micrococcaceae</taxon>
        <taxon>Nesterenkonia</taxon>
    </lineage>
</organism>
<evidence type="ECO:0000313" key="1">
    <source>
        <dbReference type="EMBL" id="MBP2319565.1"/>
    </source>
</evidence>
<reference evidence="1 2" key="1">
    <citation type="submission" date="2021-03" db="EMBL/GenBank/DDBJ databases">
        <title>Sequencing the genomes of 1000 actinobacteria strains.</title>
        <authorList>
            <person name="Klenk H.-P."/>
        </authorList>
    </citation>
    <scope>NUCLEOTIDE SEQUENCE [LARGE SCALE GENOMIC DNA]</scope>
    <source>
        <strain evidence="1 2">DSM 12544</strain>
    </source>
</reference>
<dbReference type="RefSeq" id="WP_210051522.1">
    <property type="nucleotide sequence ID" value="NZ_JAGINX010000002.1"/>
</dbReference>
<accession>A0ABS4T5X5</accession>
<dbReference type="EMBL" id="JAGINX010000002">
    <property type="protein sequence ID" value="MBP2319565.1"/>
    <property type="molecule type" value="Genomic_DNA"/>
</dbReference>
<proteinExistence type="predicted"/>
<evidence type="ECO:0008006" key="3">
    <source>
        <dbReference type="Google" id="ProtNLM"/>
    </source>
</evidence>
<dbReference type="Proteomes" id="UP001519331">
    <property type="component" value="Unassembled WGS sequence"/>
</dbReference>